<evidence type="ECO:0000313" key="2">
    <source>
        <dbReference type="EMBL" id="MBC6110222.1"/>
    </source>
</evidence>
<sequence length="247" mass="28356">MRKILFIFSFLFLATHAFSFGKGKLDQEFLLKKVLSQLGLKEKDINEELYVEKVLPYSKSQTVMVIPKYRKNEKDESGNSYFELDAYVIIADNTTGKILYKYYEENAWTSDAVVLSNIIIDTGLYNLTAETRAFGIRVSYTGSSRPNPYSQTDLSLFVVETKSLKRILKNYTISDAHGEWDMNCAGEFEDTESVIDIDANKTNGLNNLIVKETIVYTKNIPVKEDCIEKKTIKHNIKKLKYNGVEYK</sequence>
<dbReference type="RefSeq" id="WP_187070697.1">
    <property type="nucleotide sequence ID" value="NZ_JACRYL010000005.1"/>
</dbReference>
<accession>A0ABR7KQ77</accession>
<evidence type="ECO:0000313" key="3">
    <source>
        <dbReference type="Proteomes" id="UP000652755"/>
    </source>
</evidence>
<keyword evidence="3" id="KW-1185">Reference proteome</keyword>
<evidence type="ECO:0000256" key="1">
    <source>
        <dbReference type="SAM" id="SignalP"/>
    </source>
</evidence>
<organism evidence="2 3">
    <name type="scientific">Pedobacter fastidiosus</name>
    <dbReference type="NCBI Taxonomy" id="2765361"/>
    <lineage>
        <taxon>Bacteria</taxon>
        <taxon>Pseudomonadati</taxon>
        <taxon>Bacteroidota</taxon>
        <taxon>Sphingobacteriia</taxon>
        <taxon>Sphingobacteriales</taxon>
        <taxon>Sphingobacteriaceae</taxon>
        <taxon>Pedobacter</taxon>
    </lineage>
</organism>
<name>A0ABR7KQ77_9SPHI</name>
<proteinExistence type="predicted"/>
<feature type="signal peptide" evidence="1">
    <location>
        <begin position="1"/>
        <end position="19"/>
    </location>
</feature>
<keyword evidence="1" id="KW-0732">Signal</keyword>
<reference evidence="2 3" key="1">
    <citation type="submission" date="2020-08" db="EMBL/GenBank/DDBJ databases">
        <authorList>
            <person name="Sun Q."/>
            <person name="Inoue M."/>
        </authorList>
    </citation>
    <scope>NUCLEOTIDE SEQUENCE [LARGE SCALE GENOMIC DNA]</scope>
    <source>
        <strain evidence="2 3">CCM 8938</strain>
    </source>
</reference>
<gene>
    <name evidence="2" type="ORF">H7U22_07280</name>
</gene>
<feature type="chain" id="PRO_5045675216" description="DUF4468 domain-containing protein" evidence="1">
    <location>
        <begin position="20"/>
        <end position="247"/>
    </location>
</feature>
<dbReference type="Proteomes" id="UP000652755">
    <property type="component" value="Unassembled WGS sequence"/>
</dbReference>
<evidence type="ECO:0008006" key="4">
    <source>
        <dbReference type="Google" id="ProtNLM"/>
    </source>
</evidence>
<comment type="caution">
    <text evidence="2">The sequence shown here is derived from an EMBL/GenBank/DDBJ whole genome shotgun (WGS) entry which is preliminary data.</text>
</comment>
<dbReference type="EMBL" id="JACRYL010000005">
    <property type="protein sequence ID" value="MBC6110222.1"/>
    <property type="molecule type" value="Genomic_DNA"/>
</dbReference>
<protein>
    <recommendedName>
        <fullName evidence="4">DUF4468 domain-containing protein</fullName>
    </recommendedName>
</protein>